<sequence length="34" mass="4206">MRHLQYGRVRQITEKPIYMSSTHANYRFYPFVQS</sequence>
<dbReference type="AlphaFoldDB" id="I3UUX0"/>
<name>I3UUX0_PSEPU</name>
<reference evidence="1 2" key="1">
    <citation type="journal article" date="2012" name="J. Bacteriol.">
        <title>Complete Genome Sequence of the Naphthalene-Degrading Pseudomonas putida Strain ND6.</title>
        <authorList>
            <person name="Li S."/>
            <person name="Zhao H."/>
            <person name="Li Y."/>
            <person name="Niu S."/>
            <person name="Cai B."/>
        </authorList>
    </citation>
    <scope>NUCLEOTIDE SEQUENCE [LARGE SCALE GENOMIC DNA]</scope>
    <source>
        <strain evidence="1 2">ND6</strain>
    </source>
</reference>
<accession>I3UUX0</accession>
<dbReference type="EMBL" id="CP003588">
    <property type="protein sequence ID" value="AFK69291.1"/>
    <property type="molecule type" value="Genomic_DNA"/>
</dbReference>
<evidence type="ECO:0000313" key="2">
    <source>
        <dbReference type="Proteomes" id="UP000005268"/>
    </source>
</evidence>
<evidence type="ECO:0000313" key="1">
    <source>
        <dbReference type="EMBL" id="AFK69291.1"/>
    </source>
</evidence>
<dbReference type="Proteomes" id="UP000005268">
    <property type="component" value="Chromosome"/>
</dbReference>
<gene>
    <name evidence="1" type="ORF">YSA_04646</name>
</gene>
<protein>
    <submittedName>
        <fullName evidence="1">Uncharacterized protein</fullName>
    </submittedName>
</protein>
<proteinExistence type="predicted"/>
<dbReference type="HOGENOM" id="CLU_3375401_0_0_6"/>
<organism evidence="1 2">
    <name type="scientific">Pseudomonas putida ND6</name>
    <dbReference type="NCBI Taxonomy" id="231023"/>
    <lineage>
        <taxon>Bacteria</taxon>
        <taxon>Pseudomonadati</taxon>
        <taxon>Pseudomonadota</taxon>
        <taxon>Gammaproteobacteria</taxon>
        <taxon>Pseudomonadales</taxon>
        <taxon>Pseudomonadaceae</taxon>
        <taxon>Pseudomonas</taxon>
    </lineage>
</organism>
<dbReference type="KEGG" id="ppi:YSA_04646"/>